<evidence type="ECO:0000256" key="1">
    <source>
        <dbReference type="ARBA" id="ARBA00006479"/>
    </source>
</evidence>
<dbReference type="SUPFAM" id="SSF53067">
    <property type="entry name" value="Actin-like ATPase domain"/>
    <property type="match status" value="1"/>
</dbReference>
<organism evidence="3 4">
    <name type="scientific">Clavibacter lycopersici</name>
    <dbReference type="NCBI Taxonomy" id="2301718"/>
    <lineage>
        <taxon>Bacteria</taxon>
        <taxon>Bacillati</taxon>
        <taxon>Actinomycetota</taxon>
        <taxon>Actinomycetes</taxon>
        <taxon>Micrococcales</taxon>
        <taxon>Microbacteriaceae</taxon>
        <taxon>Clavibacter</taxon>
    </lineage>
</organism>
<evidence type="ECO:0000313" key="4">
    <source>
        <dbReference type="Proteomes" id="UP000266484"/>
    </source>
</evidence>
<comment type="similarity">
    <text evidence="1">Belongs to the ROK (NagC/XylR) family.</text>
</comment>
<dbReference type="Gene3D" id="3.30.420.40">
    <property type="match status" value="2"/>
</dbReference>
<dbReference type="Pfam" id="PF00480">
    <property type="entry name" value="ROK"/>
    <property type="match status" value="1"/>
</dbReference>
<name>A0A399TCI7_9MICO</name>
<dbReference type="PANTHER" id="PTHR18964:SF149">
    <property type="entry name" value="BIFUNCTIONAL UDP-N-ACETYLGLUCOSAMINE 2-EPIMERASE_N-ACETYLMANNOSAMINE KINASE"/>
    <property type="match status" value="1"/>
</dbReference>
<dbReference type="Proteomes" id="UP000266484">
    <property type="component" value="Unassembled WGS sequence"/>
</dbReference>
<dbReference type="PANTHER" id="PTHR18964">
    <property type="entry name" value="ROK (REPRESSOR, ORF, KINASE) FAMILY"/>
    <property type="match status" value="1"/>
</dbReference>
<dbReference type="InterPro" id="IPR043129">
    <property type="entry name" value="ATPase_NBD"/>
</dbReference>
<feature type="compositionally biased region" description="Low complexity" evidence="2">
    <location>
        <begin position="1"/>
        <end position="17"/>
    </location>
</feature>
<dbReference type="EMBL" id="QWGT01000026">
    <property type="protein sequence ID" value="RIJ52792.1"/>
    <property type="molecule type" value="Genomic_DNA"/>
</dbReference>
<sequence>MFTNERGAGAPAGSRPSSSRRRRHPVRIGLDIGGTKVDAVAIDADDTVVASLRRPTGHGADEVLATAARAVDDLVAGLGRPAVASVGAGIPGMVDPATGTVQHAVNLGIDGFPFGVELEGRLGVPVAVENDVNAAALGVSHLLGLGGSLAYLNVGTGLAAGLVTDGVLLRGARGGAGEIGHVPVDPAGLLCPCGQRGCLETMASGAGLARQWHGSGAHAAVEVFRAAQEGDTTALAVRARLAEGIAGAVRILVLTNDVDAVVVGGGISRLGAPLLGDLLAVLAGQAATSPFLASLEIADRVRLLPPDLPAASVGAALLRPAHELHRPLTR</sequence>
<gene>
    <name evidence="3" type="ORF">DZG00_03425</name>
</gene>
<evidence type="ECO:0000313" key="3">
    <source>
        <dbReference type="EMBL" id="RIJ52792.1"/>
    </source>
</evidence>
<feature type="region of interest" description="Disordered" evidence="2">
    <location>
        <begin position="1"/>
        <end position="25"/>
    </location>
</feature>
<dbReference type="InterPro" id="IPR000600">
    <property type="entry name" value="ROK"/>
</dbReference>
<proteinExistence type="inferred from homology"/>
<comment type="caution">
    <text evidence="3">The sequence shown here is derived from an EMBL/GenBank/DDBJ whole genome shotgun (WGS) entry which is preliminary data.</text>
</comment>
<protein>
    <submittedName>
        <fullName evidence="3">ROK family protein</fullName>
    </submittedName>
</protein>
<evidence type="ECO:0000256" key="2">
    <source>
        <dbReference type="SAM" id="MobiDB-lite"/>
    </source>
</evidence>
<accession>A0A399TCI7</accession>
<keyword evidence="4" id="KW-1185">Reference proteome</keyword>
<dbReference type="AlphaFoldDB" id="A0A399TCI7"/>
<reference evidence="3 4" key="1">
    <citation type="submission" date="2018-08" db="EMBL/GenBank/DDBJ databases">
        <title>Genome Sequence of Clavibacter michiganensis Subspecies type strains, and the Atypical Peach-Colored Strains Isolated from Tomato.</title>
        <authorList>
            <person name="Osdaghi E."/>
            <person name="Portier P."/>
            <person name="Briand M."/>
            <person name="Jacques M.-A."/>
        </authorList>
    </citation>
    <scope>NUCLEOTIDE SEQUENCE [LARGE SCALE GENOMIC DNA]</scope>
    <source>
        <strain evidence="3 4">CFBP 8615</strain>
    </source>
</reference>